<feature type="domain" description="Post-SET" evidence="15">
    <location>
        <begin position="1621"/>
        <end position="1637"/>
    </location>
</feature>
<evidence type="ECO:0000259" key="14">
    <source>
        <dbReference type="PROSITE" id="PS50812"/>
    </source>
</evidence>
<feature type="region of interest" description="Disordered" evidence="12">
    <location>
        <begin position="1843"/>
        <end position="1915"/>
    </location>
</feature>
<dbReference type="EMBL" id="JAWZYT010000731">
    <property type="protein sequence ID" value="KAK4319698.1"/>
    <property type="molecule type" value="Genomic_DNA"/>
</dbReference>
<feature type="region of interest" description="Disordered" evidence="12">
    <location>
        <begin position="547"/>
        <end position="596"/>
    </location>
</feature>
<dbReference type="PROSITE" id="PS51215">
    <property type="entry name" value="AWS"/>
    <property type="match status" value="1"/>
</dbReference>
<feature type="region of interest" description="Disordered" evidence="12">
    <location>
        <begin position="1040"/>
        <end position="1081"/>
    </location>
</feature>
<feature type="compositionally biased region" description="Basic and acidic residues" evidence="12">
    <location>
        <begin position="558"/>
        <end position="572"/>
    </location>
</feature>
<dbReference type="Pfam" id="PF22908">
    <property type="entry name" value="PHD_NSD"/>
    <property type="match status" value="1"/>
</dbReference>
<keyword evidence="11" id="KW-0539">Nucleus</keyword>
<dbReference type="InterPro" id="IPR001965">
    <property type="entry name" value="Znf_PHD"/>
</dbReference>
<evidence type="ECO:0000313" key="17">
    <source>
        <dbReference type="EMBL" id="KAK4319698.1"/>
    </source>
</evidence>
<dbReference type="Proteomes" id="UP001292094">
    <property type="component" value="Unassembled WGS sequence"/>
</dbReference>
<dbReference type="PROSITE" id="PS50812">
    <property type="entry name" value="PWWP"/>
    <property type="match status" value="2"/>
</dbReference>
<dbReference type="InterPro" id="IPR000313">
    <property type="entry name" value="PWWP_dom"/>
</dbReference>
<feature type="region of interest" description="Disordered" evidence="12">
    <location>
        <begin position="224"/>
        <end position="256"/>
    </location>
</feature>
<dbReference type="CDD" id="cd15567">
    <property type="entry name" value="PHD4_NSD"/>
    <property type="match status" value="1"/>
</dbReference>
<dbReference type="InterPro" id="IPR041306">
    <property type="entry name" value="C5HCH"/>
</dbReference>
<dbReference type="InterPro" id="IPR003616">
    <property type="entry name" value="Post-SET_dom"/>
</dbReference>
<dbReference type="GO" id="GO:0005694">
    <property type="term" value="C:chromosome"/>
    <property type="evidence" value="ECO:0007669"/>
    <property type="project" value="UniProtKB-SubCell"/>
</dbReference>
<dbReference type="InterPro" id="IPR050777">
    <property type="entry name" value="SET2_Histone-Lys_MeTrsfase"/>
</dbReference>
<dbReference type="InterPro" id="IPR013083">
    <property type="entry name" value="Znf_RING/FYVE/PHD"/>
</dbReference>
<dbReference type="SMART" id="SM00508">
    <property type="entry name" value="PostSET"/>
    <property type="match status" value="1"/>
</dbReference>
<dbReference type="GO" id="GO:0008270">
    <property type="term" value="F:zinc ion binding"/>
    <property type="evidence" value="ECO:0007669"/>
    <property type="project" value="UniProtKB-KW"/>
</dbReference>
<dbReference type="CDD" id="cd19173">
    <property type="entry name" value="SET_NSD"/>
    <property type="match status" value="1"/>
</dbReference>
<evidence type="ECO:0000256" key="12">
    <source>
        <dbReference type="SAM" id="MobiDB-lite"/>
    </source>
</evidence>
<evidence type="ECO:0000256" key="11">
    <source>
        <dbReference type="ARBA" id="ARBA00023242"/>
    </source>
</evidence>
<accession>A0AAE1UCX5</accession>
<dbReference type="Gene3D" id="3.30.40.10">
    <property type="entry name" value="Zinc/RING finger domain, C3HC4 (zinc finger)"/>
    <property type="match status" value="4"/>
</dbReference>
<dbReference type="Gene3D" id="2.30.30.140">
    <property type="match status" value="2"/>
</dbReference>
<feature type="region of interest" description="Disordered" evidence="12">
    <location>
        <begin position="416"/>
        <end position="441"/>
    </location>
</feature>
<dbReference type="InterPro" id="IPR055198">
    <property type="entry name" value="NSD_PHD"/>
</dbReference>
<dbReference type="InterPro" id="IPR019786">
    <property type="entry name" value="Zinc_finger_PHD-type_CS"/>
</dbReference>
<dbReference type="SMART" id="SM00317">
    <property type="entry name" value="SET"/>
    <property type="match status" value="1"/>
</dbReference>
<feature type="compositionally biased region" description="Basic and acidic residues" evidence="12">
    <location>
        <begin position="675"/>
        <end position="688"/>
    </location>
</feature>
<feature type="compositionally biased region" description="Low complexity" evidence="12">
    <location>
        <begin position="418"/>
        <end position="431"/>
    </location>
</feature>
<dbReference type="CDD" id="cd15565">
    <property type="entry name" value="PHD2_NSD"/>
    <property type="match status" value="1"/>
</dbReference>
<keyword evidence="9" id="KW-0863">Zinc-finger</keyword>
<dbReference type="CDD" id="cd05838">
    <property type="entry name" value="PWWP_NSD_rpt2"/>
    <property type="match status" value="1"/>
</dbReference>
<dbReference type="Pfam" id="PF23011">
    <property type="entry name" value="PHD-1st_NSD"/>
    <property type="match status" value="2"/>
</dbReference>
<proteinExistence type="predicted"/>
<feature type="domain" description="PWWP" evidence="14">
    <location>
        <begin position="1311"/>
        <end position="1373"/>
    </location>
</feature>
<keyword evidence="3" id="KW-0158">Chromosome</keyword>
<keyword evidence="6" id="KW-0808">Transferase</keyword>
<dbReference type="CDD" id="cd20144">
    <property type="entry name" value="PWWP_NSD_rpt1"/>
    <property type="match status" value="1"/>
</dbReference>
<dbReference type="SMART" id="SM00570">
    <property type="entry name" value="AWS"/>
    <property type="match status" value="1"/>
</dbReference>
<feature type="domain" description="SET" evidence="13">
    <location>
        <begin position="1497"/>
        <end position="1614"/>
    </location>
</feature>
<dbReference type="Pfam" id="PF17907">
    <property type="entry name" value="AWS"/>
    <property type="match status" value="1"/>
</dbReference>
<dbReference type="SMART" id="SM00249">
    <property type="entry name" value="PHD"/>
    <property type="match status" value="4"/>
</dbReference>
<dbReference type="InterPro" id="IPR011011">
    <property type="entry name" value="Znf_FYVE_PHD"/>
</dbReference>
<evidence type="ECO:0000259" key="15">
    <source>
        <dbReference type="PROSITE" id="PS50868"/>
    </source>
</evidence>
<dbReference type="Gene3D" id="2.170.270.10">
    <property type="entry name" value="SET domain"/>
    <property type="match status" value="1"/>
</dbReference>
<dbReference type="Pfam" id="PF00855">
    <property type="entry name" value="PWWP"/>
    <property type="match status" value="2"/>
</dbReference>
<feature type="domain" description="PWWP" evidence="14">
    <location>
        <begin position="758"/>
        <end position="828"/>
    </location>
</feature>
<evidence type="ECO:0000256" key="8">
    <source>
        <dbReference type="ARBA" id="ARBA00022723"/>
    </source>
</evidence>
<keyword evidence="5" id="KW-0489">Methyltransferase</keyword>
<evidence type="ECO:0000256" key="1">
    <source>
        <dbReference type="ARBA" id="ARBA00004123"/>
    </source>
</evidence>
<dbReference type="SUPFAM" id="SSF63748">
    <property type="entry name" value="Tudor/PWWP/MBT"/>
    <property type="match status" value="2"/>
</dbReference>
<keyword evidence="4" id="KW-0597">Phosphoprotein</keyword>
<dbReference type="FunFam" id="2.30.30.140:FF:000099">
    <property type="entry name" value="Histone-lysine N-methyltransferase"/>
    <property type="match status" value="1"/>
</dbReference>
<feature type="region of interest" description="Disordered" evidence="12">
    <location>
        <begin position="60"/>
        <end position="81"/>
    </location>
</feature>
<evidence type="ECO:0000256" key="7">
    <source>
        <dbReference type="ARBA" id="ARBA00022691"/>
    </source>
</evidence>
<organism evidence="17 18">
    <name type="scientific">Petrolisthes manimaculis</name>
    <dbReference type="NCBI Taxonomy" id="1843537"/>
    <lineage>
        <taxon>Eukaryota</taxon>
        <taxon>Metazoa</taxon>
        <taxon>Ecdysozoa</taxon>
        <taxon>Arthropoda</taxon>
        <taxon>Crustacea</taxon>
        <taxon>Multicrustacea</taxon>
        <taxon>Malacostraca</taxon>
        <taxon>Eumalacostraca</taxon>
        <taxon>Eucarida</taxon>
        <taxon>Decapoda</taxon>
        <taxon>Pleocyemata</taxon>
        <taxon>Anomura</taxon>
        <taxon>Galatheoidea</taxon>
        <taxon>Porcellanidae</taxon>
        <taxon>Petrolisthes</taxon>
    </lineage>
</organism>
<dbReference type="GO" id="GO:0140938">
    <property type="term" value="F:histone H3 methyltransferase activity"/>
    <property type="evidence" value="ECO:0007669"/>
    <property type="project" value="UniProtKB-ARBA"/>
</dbReference>
<evidence type="ECO:0000256" key="4">
    <source>
        <dbReference type="ARBA" id="ARBA00022553"/>
    </source>
</evidence>
<sequence>MEYTPHTRKHNAENWVHKSPCEVSMDDVSHEYDMGYGNLYLPSEVHGALESMSQGLNVIDNGHGTTKSDEEDEENRCEERHVGSWLNRSGTSGVVQEYTEEDVGMAWLQNTDNSESVSQCTASSDEEKSINVKEKEMEEKPVADGDKIRFDTKFSGTEYDSTTEEEIKYNVDEEPKYRIDDVNYDADTKLAVEQEKCKDSDVNDAWLESESCLGKQIIRQKEKQLWDSSNDEGISPDDQWHSSSEETSSTENDEEIAKVRNTVSAKSAEIPNNFSEPVLTKPILSFDEYGNLTTTYHKSEVSTAEISLPEVENMPKKTRSTRITRQSSIQVSPKINQYPKETIKSPCNGDIKISKQKSKPVCDSGENLVVTDQELKQAFKEEFMTAATSRYGRTRKRKVEDGFFFGTLNFNELRKITSSSPKKGKGSSSKHSSPDQKTNCAAKDDVRQLQGVENFSGRLSQNGFNEAESGIASGTVQMWDTKEADMLVQNESNKDVAAGVDCRSTLDNIYHEAESATVKTSTTPLLMATEKNAIKIEATAESLRLVDNTQERSSPVSEKIRSEERRDVDKLQSRRYRKHKRSNYRKRGLRSRTDTEDYKARVPVRYNTITTSDRMLRGRSDVDKIKQALRDAEVSRAIRRENRARRSIDQSVSEPSVSADSQDLQVEDQASTDPPVKEELTNESKDNENEMSSITKSGRVIHKPQLMDISDEDKRQKLHWEQMKQSKAMLNSSLEEEVSVSSLALSTLEKEHPCEYLVGDLVWVHIRGSPLWPSMISYDPFLGEYSRLSLSQSWQKIRATRVYHVQFFSDNAMTHWISPGNVIPFEGFDKLKEYLLEQKSKLKEMKKYKRVHIESLLRTLPHTKNVISGQKHERWLKAIEETTQASAMDRYERIQKYALENIEAQNTAQQHMDNRMSSLHRKTVKLKHIPQEIVSEKKKRGRPRKHQIEENHSVLKSLKTNGESTDGEFSGFDDSSNERKEYNFASKLNKEGDFEVYVQKHLDRFMEDNPSLAEGTARNRLKWRWKKLSNAQASRYKSMYSQNNTLKRKINSGSEREGESLEDEEEVSTKRQRTEEEQEGGRGVYRVVRNEKVCYRCEGVSVKAGADMIRCKGLCCGVFHLSCLGLATQPKRDFKCEECLTGLHTCFVCKSSIGATQRCTVPFCGKFYHEQCTLQWPQMFRQRQQEKFVCPRHVCHMCAATADDIGDPVARNPPFTRCLRCPTTYHIGEDCLAAGTEEVSQNHHICTKHLQLPKNMSHHVNVNWCFCCSKGGSLLLCDQCPAAFHADCLEITAPEGGYVCEDCENGKFPIYGDIVWVKLGLYRWWPGQVLHPRFIPDNIENLPHQQGMFCVHFFGSNDYYWITRGRTFLYQEGDKGSKAQSSKTIEMQFSRALDEALEAYRAHRTRISQRDRRWSEKGNLKPPPYVRIDTNRPVGNVRLNKLDLAAVNRCDCDPNSEKPCGSDEVCLNRMLMFECVREVCGAGDRCGNQRFQKKQYPNICCFKTEERGFGLKSLEDIEKGDFVIEYVGELIDDEEFRRRIEEMHEVKEENFYFLTIDKDIMIDAGPKGNLARFMNHSCQPNCETQKWTVGGDTRVGLFASKDIPAGCELTFNYNLQCVGTEKKRCCCGAPNCSGFIGVKVQKSEVSGPKREKLGKQRRRRRRREVKLSEDECFRCGTPGDLILCDVGSCPKGYHLECLGLEKLPKGKWSCPWHHCDECGQHCPRSNCCDYCPNSFCRQHINGNLQLVPDIGNMCLDHNEDDLETLRGQMKTPAVTERTIHNQRKLSLSYSSKVNGIIDSHSSLDTMDSLGNDTHQASDQKSVEKATDVCVTRELQYNTSLHSLENGTENIPPSEACSEKDVSSQSHAAKVEADVALTNSIGERERGKRGQCRRSTLFSAHRKGSSKNKAKHVNEA</sequence>
<feature type="domain" description="AWS" evidence="16">
    <location>
        <begin position="1445"/>
        <end position="1495"/>
    </location>
</feature>
<keyword evidence="18" id="KW-1185">Reference proteome</keyword>
<dbReference type="InterPro" id="IPR006560">
    <property type="entry name" value="AWS_dom"/>
</dbReference>
<keyword evidence="8" id="KW-0479">Metal-binding</keyword>
<dbReference type="InterPro" id="IPR046341">
    <property type="entry name" value="SET_dom_sf"/>
</dbReference>
<keyword evidence="7" id="KW-0949">S-adenosyl-L-methionine</keyword>
<feature type="compositionally biased region" description="Polar residues" evidence="12">
    <location>
        <begin position="547"/>
        <end position="556"/>
    </location>
</feature>
<dbReference type="PROSITE" id="PS01359">
    <property type="entry name" value="ZF_PHD_1"/>
    <property type="match status" value="1"/>
</dbReference>
<comment type="subcellular location">
    <subcellularLocation>
        <location evidence="2">Chromosome</location>
    </subcellularLocation>
    <subcellularLocation>
        <location evidence="1">Nucleus</location>
    </subcellularLocation>
</comment>
<feature type="region of interest" description="Disordered" evidence="12">
    <location>
        <begin position="643"/>
        <end position="697"/>
    </location>
</feature>
<evidence type="ECO:0000256" key="2">
    <source>
        <dbReference type="ARBA" id="ARBA00004286"/>
    </source>
</evidence>
<keyword evidence="10" id="KW-0862">Zinc</keyword>
<dbReference type="Pfam" id="PF00856">
    <property type="entry name" value="SET"/>
    <property type="match status" value="1"/>
</dbReference>
<evidence type="ECO:0000313" key="18">
    <source>
        <dbReference type="Proteomes" id="UP001292094"/>
    </source>
</evidence>
<evidence type="ECO:0008006" key="19">
    <source>
        <dbReference type="Google" id="ProtNLM"/>
    </source>
</evidence>
<dbReference type="PROSITE" id="PS50280">
    <property type="entry name" value="SET"/>
    <property type="match status" value="1"/>
</dbReference>
<feature type="compositionally biased region" description="Polar residues" evidence="12">
    <location>
        <begin position="649"/>
        <end position="672"/>
    </location>
</feature>
<gene>
    <name evidence="17" type="ORF">Pmani_009356</name>
</gene>
<evidence type="ECO:0000256" key="6">
    <source>
        <dbReference type="ARBA" id="ARBA00022679"/>
    </source>
</evidence>
<dbReference type="InterPro" id="IPR001214">
    <property type="entry name" value="SET_dom"/>
</dbReference>
<dbReference type="SMART" id="SM00293">
    <property type="entry name" value="PWWP"/>
    <property type="match status" value="2"/>
</dbReference>
<dbReference type="GO" id="GO:0016279">
    <property type="term" value="F:protein-lysine N-methyltransferase activity"/>
    <property type="evidence" value="ECO:0007669"/>
    <property type="project" value="UniProtKB-ARBA"/>
</dbReference>
<dbReference type="GO" id="GO:0032259">
    <property type="term" value="P:methylation"/>
    <property type="evidence" value="ECO:0007669"/>
    <property type="project" value="UniProtKB-KW"/>
</dbReference>
<dbReference type="SUPFAM" id="SSF82199">
    <property type="entry name" value="SET domain"/>
    <property type="match status" value="1"/>
</dbReference>
<evidence type="ECO:0000256" key="10">
    <source>
        <dbReference type="ARBA" id="ARBA00022833"/>
    </source>
</evidence>
<dbReference type="PANTHER" id="PTHR22884">
    <property type="entry name" value="SET DOMAIN PROTEINS"/>
    <property type="match status" value="1"/>
</dbReference>
<dbReference type="CDD" id="cd15568">
    <property type="entry name" value="PHD5_NSD"/>
    <property type="match status" value="1"/>
</dbReference>
<dbReference type="Pfam" id="PF17982">
    <property type="entry name" value="C5HCH"/>
    <property type="match status" value="1"/>
</dbReference>
<dbReference type="InterPro" id="IPR059153">
    <property type="entry name" value="NSD_PHD-1st"/>
</dbReference>
<dbReference type="PROSITE" id="PS50868">
    <property type="entry name" value="POST_SET"/>
    <property type="match status" value="1"/>
</dbReference>
<comment type="caution">
    <text evidence="17">The sequence shown here is derived from an EMBL/GenBank/DDBJ whole genome shotgun (WGS) entry which is preliminary data.</text>
</comment>
<evidence type="ECO:0000259" key="13">
    <source>
        <dbReference type="PROSITE" id="PS50280"/>
    </source>
</evidence>
<evidence type="ECO:0000256" key="3">
    <source>
        <dbReference type="ARBA" id="ARBA00022454"/>
    </source>
</evidence>
<evidence type="ECO:0000256" key="5">
    <source>
        <dbReference type="ARBA" id="ARBA00022603"/>
    </source>
</evidence>
<evidence type="ECO:0000256" key="9">
    <source>
        <dbReference type="ARBA" id="ARBA00022771"/>
    </source>
</evidence>
<reference evidence="17" key="1">
    <citation type="submission" date="2023-11" db="EMBL/GenBank/DDBJ databases">
        <title>Genome assemblies of two species of porcelain crab, Petrolisthes cinctipes and Petrolisthes manimaculis (Anomura: Porcellanidae).</title>
        <authorList>
            <person name="Angst P."/>
        </authorList>
    </citation>
    <scope>NUCLEOTIDE SEQUENCE</scope>
    <source>
        <strain evidence="17">PB745_02</strain>
        <tissue evidence="17">Gill</tissue>
    </source>
</reference>
<feature type="compositionally biased region" description="Basic residues" evidence="12">
    <location>
        <begin position="573"/>
        <end position="590"/>
    </location>
</feature>
<dbReference type="GO" id="GO:0005634">
    <property type="term" value="C:nucleus"/>
    <property type="evidence" value="ECO:0007669"/>
    <property type="project" value="UniProtKB-SubCell"/>
</dbReference>
<dbReference type="SUPFAM" id="SSF57903">
    <property type="entry name" value="FYVE/PHD zinc finger"/>
    <property type="match status" value="3"/>
</dbReference>
<protein>
    <recommendedName>
        <fullName evidence="19">Histone-lysine N-methyltransferase NSD2</fullName>
    </recommendedName>
</protein>
<feature type="compositionally biased region" description="Basic residues" evidence="12">
    <location>
        <begin position="1899"/>
        <end position="1915"/>
    </location>
</feature>
<name>A0AAE1UCX5_9EUCA</name>
<evidence type="ECO:0000259" key="16">
    <source>
        <dbReference type="PROSITE" id="PS51215"/>
    </source>
</evidence>
<dbReference type="FunFam" id="2.170.270.10:FF:000002">
    <property type="entry name" value="Histone-lysine N-methyltransferase"/>
    <property type="match status" value="1"/>
</dbReference>